<evidence type="ECO:0000256" key="5">
    <source>
        <dbReference type="ARBA" id="ARBA00075270"/>
    </source>
</evidence>
<dbReference type="Gene3D" id="3.30.70.3190">
    <property type="match status" value="1"/>
</dbReference>
<dbReference type="EC" id="5.4.99.25" evidence="2"/>
<dbReference type="PANTHER" id="PTHR21568:SF0">
    <property type="entry name" value="TRNA PSEUDOURIDINE SYNTHASE PUS10"/>
    <property type="match status" value="1"/>
</dbReference>
<evidence type="ECO:0000256" key="6">
    <source>
        <dbReference type="ARBA" id="ARBA00079393"/>
    </source>
</evidence>
<dbReference type="InterPro" id="IPR048741">
    <property type="entry name" value="Pus10-like_C"/>
</dbReference>
<dbReference type="OrthoDB" id="271937at2759"/>
<feature type="domain" description="Pus10-like C-terminal" evidence="10">
    <location>
        <begin position="346"/>
        <end position="578"/>
    </location>
</feature>
<organism evidence="11 12">
    <name type="scientific">Acaulospora morrowiae</name>
    <dbReference type="NCBI Taxonomy" id="94023"/>
    <lineage>
        <taxon>Eukaryota</taxon>
        <taxon>Fungi</taxon>
        <taxon>Fungi incertae sedis</taxon>
        <taxon>Mucoromycota</taxon>
        <taxon>Glomeromycotina</taxon>
        <taxon>Glomeromycetes</taxon>
        <taxon>Diversisporales</taxon>
        <taxon>Acaulosporaceae</taxon>
        <taxon>Acaulospora</taxon>
    </lineage>
</organism>
<feature type="compositionally biased region" description="Acidic residues" evidence="8">
    <location>
        <begin position="687"/>
        <end position="698"/>
    </location>
</feature>
<reference evidence="11" key="1">
    <citation type="submission" date="2021-06" db="EMBL/GenBank/DDBJ databases">
        <authorList>
            <person name="Kallberg Y."/>
            <person name="Tangrot J."/>
            <person name="Rosling A."/>
        </authorList>
    </citation>
    <scope>NUCLEOTIDE SEQUENCE</scope>
    <source>
        <strain evidence="11">CL551</strain>
    </source>
</reference>
<proteinExistence type="inferred from homology"/>
<dbReference type="GO" id="GO:0003723">
    <property type="term" value="F:RNA binding"/>
    <property type="evidence" value="ECO:0007669"/>
    <property type="project" value="InterPro"/>
</dbReference>
<feature type="compositionally biased region" description="Polar residues" evidence="8">
    <location>
        <begin position="1"/>
        <end position="12"/>
    </location>
</feature>
<evidence type="ECO:0000256" key="1">
    <source>
        <dbReference type="ARBA" id="ARBA00009652"/>
    </source>
</evidence>
<dbReference type="GO" id="GO:0031119">
    <property type="term" value="P:tRNA pseudouridine synthesis"/>
    <property type="evidence" value="ECO:0007669"/>
    <property type="project" value="TreeGrafter"/>
</dbReference>
<dbReference type="Gene3D" id="3.30.70.2510">
    <property type="match status" value="1"/>
</dbReference>
<keyword evidence="3" id="KW-0819">tRNA processing</keyword>
<keyword evidence="4" id="KW-0413">Isomerase</keyword>
<feature type="region of interest" description="Disordered" evidence="8">
    <location>
        <begin position="1"/>
        <end position="23"/>
    </location>
</feature>
<dbReference type="InterPro" id="IPR020103">
    <property type="entry name" value="PsdUridine_synth_cat_dom_sf"/>
</dbReference>
<evidence type="ECO:0000256" key="8">
    <source>
        <dbReference type="SAM" id="MobiDB-lite"/>
    </source>
</evidence>
<keyword evidence="12" id="KW-1185">Reference proteome</keyword>
<evidence type="ECO:0000259" key="10">
    <source>
        <dbReference type="Pfam" id="PF21238"/>
    </source>
</evidence>
<dbReference type="NCBIfam" id="TIGR01213">
    <property type="entry name" value="pseudo_Pus10arc"/>
    <property type="match status" value="1"/>
</dbReference>
<dbReference type="Gene3D" id="1.10.10.2050">
    <property type="match status" value="1"/>
</dbReference>
<feature type="region of interest" description="Disordered" evidence="8">
    <location>
        <begin position="644"/>
        <end position="666"/>
    </location>
</feature>
<comment type="similarity">
    <text evidence="1">Belongs to the pseudouridine synthase Pus10 family.</text>
</comment>
<comment type="caution">
    <text evidence="11">The sequence shown here is derived from an EMBL/GenBank/DDBJ whole genome shotgun (WGS) entry which is preliminary data.</text>
</comment>
<evidence type="ECO:0000256" key="4">
    <source>
        <dbReference type="ARBA" id="ARBA00023235"/>
    </source>
</evidence>
<dbReference type="InterPro" id="IPR039894">
    <property type="entry name" value="Pus10-like"/>
</dbReference>
<feature type="region of interest" description="Disordered" evidence="8">
    <location>
        <begin position="596"/>
        <end position="624"/>
    </location>
</feature>
<evidence type="ECO:0000259" key="9">
    <source>
        <dbReference type="Pfam" id="PF21237"/>
    </source>
</evidence>
<evidence type="ECO:0000313" key="11">
    <source>
        <dbReference type="EMBL" id="CAG8538815.1"/>
    </source>
</evidence>
<name>A0A9N9AQN2_9GLOM</name>
<protein>
    <recommendedName>
        <fullName evidence="2">tRNA pseudouridine(55) synthase</fullName>
        <ecNumber evidence="2">5.4.99.25</ecNumber>
    </recommendedName>
    <alternativeName>
        <fullName evidence="7">tRNA pseudouridine 55 synthase</fullName>
    </alternativeName>
    <alternativeName>
        <fullName evidence="5">tRNA pseudouridylate synthase</fullName>
    </alternativeName>
    <alternativeName>
        <fullName evidence="6">tRNA-uridine isomerase</fullName>
    </alternativeName>
</protein>
<dbReference type="Pfam" id="PF21238">
    <property type="entry name" value="Pus10_C"/>
    <property type="match status" value="1"/>
</dbReference>
<evidence type="ECO:0000256" key="2">
    <source>
        <dbReference type="ARBA" id="ARBA00012787"/>
    </source>
</evidence>
<evidence type="ECO:0000256" key="7">
    <source>
        <dbReference type="ARBA" id="ARBA00083669"/>
    </source>
</evidence>
<dbReference type="SUPFAM" id="SSF55120">
    <property type="entry name" value="Pseudouridine synthase"/>
    <property type="match status" value="1"/>
</dbReference>
<evidence type="ECO:0000313" key="12">
    <source>
        <dbReference type="Proteomes" id="UP000789342"/>
    </source>
</evidence>
<dbReference type="FunFam" id="3.30.70.2510:FF:000001">
    <property type="entry name" value="tRNA pseudouridine synthase Pus10"/>
    <property type="match status" value="1"/>
</dbReference>
<evidence type="ECO:0000256" key="3">
    <source>
        <dbReference type="ARBA" id="ARBA00022694"/>
    </source>
</evidence>
<dbReference type="GO" id="GO:0160148">
    <property type="term" value="F:tRNA pseudouridine(55) synthase activity"/>
    <property type="evidence" value="ECO:0007669"/>
    <property type="project" value="UniProtKB-EC"/>
</dbReference>
<gene>
    <name evidence="11" type="ORF">AMORRO_LOCUS5028</name>
</gene>
<dbReference type="Proteomes" id="UP000789342">
    <property type="component" value="Unassembled WGS sequence"/>
</dbReference>
<sequence length="749" mass="85859">MSFSELVQPTRSTETDKWKKARREENTQGIDEIYIDFKKQVFRHNTNELALVIIEVMLDLGCCARCVFRYLNVQNYDVYSEPKEILFNLINRIRQEASRSIDSSLTSYLEHSLTVPPSHETLEKPICVTCLDLLYQVDTHECVWPIHQSTLMHNFDVKDFNLSISLPSGILVNNHSMMVWIRKNCRDRQIEHCLEMIVDLKEIFKFLLGSSVEEKTGMKYSYQSSFNIAVEFYHDGTQRNHMILTQIPSAEFKLKKTWVKVKRLNFGNFKPQSHEIWSLVHTIYQESYFTLQGKTVFVGDSRSNITNTLLKVSDDDFLKCQYCPPPVVEERWKSKTPILEHGPVHVGGRYNKLSRNISQTPWVINGVKLAPTSVSECIGEILREKFRCDDYTFVPAGREDVNVRMLGTGRPFFLEMINPRKPHPSQEELNAAQDEINEKYQDLVQCNELTMIDENDLLIIKEGEETKTKTYSALVWSSKKVTPDVIEKINVYKDGLTIEQQTPIRVLQRRSPMVRPKKIHHIFAESMKDNQQVFILKLKTEAGTYIKEFIHGDLGRTKPSLGDIIECTTDILALDVLEDALKQYKKDLVLEVPGANIASLPPPPPPPTASYTSSDFHQTASQSATTSQYSAEFVSVDTSHSTEESVIGEWRPVTPPPIPASTPKQDPFIKDELKDEIKNDDSLLPPQDDDDEFEDPDDLSNFRVVEKALPVDEIAAREEIEGGTIDISFKKRKFGSGSNKARNIRRRTE</sequence>
<feature type="domain" description="Pus10 N-terminal eukaryotes" evidence="9">
    <location>
        <begin position="127"/>
        <end position="326"/>
    </location>
</feature>
<dbReference type="FunFam" id="3.30.70.3190:FF:000001">
    <property type="entry name" value="tRNA pseudouridine synthase Pus10"/>
    <property type="match status" value="1"/>
</dbReference>
<dbReference type="InterPro" id="IPR048742">
    <property type="entry name" value="Pus10_N_euk"/>
</dbReference>
<accession>A0A9N9AQN2</accession>
<dbReference type="Pfam" id="PF21237">
    <property type="entry name" value="Pus10_N_euk"/>
    <property type="match status" value="1"/>
</dbReference>
<dbReference type="PANTHER" id="PTHR21568">
    <property type="entry name" value="TRNA PSEUDOURIDINE SYNTHASE PUS10"/>
    <property type="match status" value="1"/>
</dbReference>
<feature type="region of interest" description="Disordered" evidence="8">
    <location>
        <begin position="679"/>
        <end position="698"/>
    </location>
</feature>
<feature type="compositionally biased region" description="Basic and acidic residues" evidence="8">
    <location>
        <begin position="13"/>
        <end position="23"/>
    </location>
</feature>
<dbReference type="AlphaFoldDB" id="A0A9N9AQN2"/>
<dbReference type="EMBL" id="CAJVPV010002905">
    <property type="protein sequence ID" value="CAG8538815.1"/>
    <property type="molecule type" value="Genomic_DNA"/>
</dbReference>